<dbReference type="InterPro" id="IPR009003">
    <property type="entry name" value="Peptidase_S1_PA"/>
</dbReference>
<dbReference type="PANTHER" id="PTHR43343">
    <property type="entry name" value="PEPTIDASE S12"/>
    <property type="match status" value="1"/>
</dbReference>
<organism evidence="3">
    <name type="scientific">marine metagenome</name>
    <dbReference type="NCBI Taxonomy" id="408172"/>
    <lineage>
        <taxon>unclassified sequences</taxon>
        <taxon>metagenomes</taxon>
        <taxon>ecological metagenomes</taxon>
    </lineage>
</organism>
<name>A0A382G3K7_9ZZZZ</name>
<dbReference type="Pfam" id="PF13365">
    <property type="entry name" value="Trypsin_2"/>
    <property type="match status" value="1"/>
</dbReference>
<evidence type="ECO:0000313" key="3">
    <source>
        <dbReference type="EMBL" id="SVB69184.1"/>
    </source>
</evidence>
<accession>A0A382G3K7</accession>
<keyword evidence="1" id="KW-0645">Protease</keyword>
<dbReference type="GO" id="GO:0004252">
    <property type="term" value="F:serine-type endopeptidase activity"/>
    <property type="evidence" value="ECO:0007669"/>
    <property type="project" value="InterPro"/>
</dbReference>
<dbReference type="InterPro" id="IPR001940">
    <property type="entry name" value="Peptidase_S1C"/>
</dbReference>
<feature type="non-terminal residue" evidence="3">
    <location>
        <position position="333"/>
    </location>
</feature>
<dbReference type="GO" id="GO:0006508">
    <property type="term" value="P:proteolysis"/>
    <property type="evidence" value="ECO:0007669"/>
    <property type="project" value="UniProtKB-KW"/>
</dbReference>
<gene>
    <name evidence="3" type="ORF">METZ01_LOCUS222038</name>
</gene>
<keyword evidence="2" id="KW-0378">Hydrolase</keyword>
<dbReference type="SUPFAM" id="SSF50156">
    <property type="entry name" value="PDZ domain-like"/>
    <property type="match status" value="1"/>
</dbReference>
<dbReference type="Gene3D" id="2.40.10.120">
    <property type="match status" value="1"/>
</dbReference>
<protein>
    <recommendedName>
        <fullName evidence="4">PDZ domain-containing protein</fullName>
    </recommendedName>
</protein>
<dbReference type="PRINTS" id="PR00834">
    <property type="entry name" value="PROTEASES2C"/>
</dbReference>
<dbReference type="EMBL" id="UINC01053088">
    <property type="protein sequence ID" value="SVB69184.1"/>
    <property type="molecule type" value="Genomic_DNA"/>
</dbReference>
<dbReference type="InterPro" id="IPR036034">
    <property type="entry name" value="PDZ_sf"/>
</dbReference>
<evidence type="ECO:0000256" key="1">
    <source>
        <dbReference type="ARBA" id="ARBA00022670"/>
    </source>
</evidence>
<proteinExistence type="predicted"/>
<evidence type="ECO:0008006" key="4">
    <source>
        <dbReference type="Google" id="ProtNLM"/>
    </source>
</evidence>
<dbReference type="PANTHER" id="PTHR43343:SF3">
    <property type="entry name" value="PROTEASE DO-LIKE 8, CHLOROPLASTIC"/>
    <property type="match status" value="1"/>
</dbReference>
<dbReference type="SUPFAM" id="SSF50494">
    <property type="entry name" value="Trypsin-like serine proteases"/>
    <property type="match status" value="1"/>
</dbReference>
<dbReference type="InterPro" id="IPR051201">
    <property type="entry name" value="Chloro_Bact_Ser_Proteases"/>
</dbReference>
<dbReference type="AlphaFoldDB" id="A0A382G3K7"/>
<evidence type="ECO:0000256" key="2">
    <source>
        <dbReference type="ARBA" id="ARBA00022801"/>
    </source>
</evidence>
<sequence>MKVFDRLNSPLPATVGITFLLNLLWSQENHLFGHADRFTLKLDETPVPKTEPPRVTGYADVLSKATPAVVGVYTAQVVRRSFPNASNPLEDFLRRYYGLSRGADRSRVEEQKVPAGMGSGVIIAPEGYAITNAHVITDQRTGKPVDEVSVKLSDKREFPAEIVGFDKATDIAVLKINAPEALPSITLADSAKLRVGDIVFAAGNPLGVGLTVTMGIVSATGRTDLGILKDPGAYENFIQTDAAINQGNSGGALIDAKGRLVGINTAIYSRTGGSIGIGFAIPVNLARSVMTGLIEKGGVQRGFLGVQLEDLPTDEGARTTGVVKGSPADRAGI</sequence>
<reference evidence="3" key="1">
    <citation type="submission" date="2018-05" db="EMBL/GenBank/DDBJ databases">
        <authorList>
            <person name="Lanie J.A."/>
            <person name="Ng W.-L."/>
            <person name="Kazmierczak K.M."/>
            <person name="Andrzejewski T.M."/>
            <person name="Davidsen T.M."/>
            <person name="Wayne K.J."/>
            <person name="Tettelin H."/>
            <person name="Glass J.I."/>
            <person name="Rusch D."/>
            <person name="Podicherti R."/>
            <person name="Tsui H.-C.T."/>
            <person name="Winkler M.E."/>
        </authorList>
    </citation>
    <scope>NUCLEOTIDE SEQUENCE</scope>
</reference>